<evidence type="ECO:0000256" key="3">
    <source>
        <dbReference type="ARBA" id="ARBA00022964"/>
    </source>
</evidence>
<dbReference type="GO" id="GO:0046872">
    <property type="term" value="F:metal ion binding"/>
    <property type="evidence" value="ECO:0007669"/>
    <property type="project" value="UniProtKB-KW"/>
</dbReference>
<proteinExistence type="inferred from homology"/>
<feature type="domain" description="TauD/TfdA-like" evidence="6">
    <location>
        <begin position="14"/>
        <end position="301"/>
    </location>
</feature>
<dbReference type="STRING" id="1314781.A0A165FUU4"/>
<protein>
    <submittedName>
        <fullName evidence="7">Taurine catabolism dioxygenase</fullName>
    </submittedName>
</protein>
<evidence type="ECO:0000256" key="2">
    <source>
        <dbReference type="ARBA" id="ARBA00022723"/>
    </source>
</evidence>
<dbReference type="InterPro" id="IPR003819">
    <property type="entry name" value="TauD/TfdA-like"/>
</dbReference>
<dbReference type="PANTHER" id="PTHR30468">
    <property type="entry name" value="ALPHA-KETOGLUTARATE-DEPENDENT SULFONATE DIOXYGENASE"/>
    <property type="match status" value="1"/>
</dbReference>
<dbReference type="AlphaFoldDB" id="A0A165FUU4"/>
<keyword evidence="4" id="KW-0560">Oxidoreductase</keyword>
<dbReference type="OrthoDB" id="10257314at2759"/>
<dbReference type="SUPFAM" id="SSF51197">
    <property type="entry name" value="Clavaminate synthase-like"/>
    <property type="match status" value="1"/>
</dbReference>
<evidence type="ECO:0000313" key="7">
    <source>
        <dbReference type="EMBL" id="KZV89564.1"/>
    </source>
</evidence>
<gene>
    <name evidence="7" type="ORF">EXIGLDRAFT_838421</name>
</gene>
<evidence type="ECO:0000256" key="5">
    <source>
        <dbReference type="ARBA" id="ARBA00023004"/>
    </source>
</evidence>
<keyword evidence="8" id="KW-1185">Reference proteome</keyword>
<dbReference type="Gene3D" id="3.60.130.10">
    <property type="entry name" value="Clavaminate synthase-like"/>
    <property type="match status" value="1"/>
</dbReference>
<dbReference type="InterPro" id="IPR042098">
    <property type="entry name" value="TauD-like_sf"/>
</dbReference>
<accession>A0A165FUU4</accession>
<reference evidence="7 8" key="1">
    <citation type="journal article" date="2016" name="Mol. Biol. Evol.">
        <title>Comparative Genomics of Early-Diverging Mushroom-Forming Fungi Provides Insights into the Origins of Lignocellulose Decay Capabilities.</title>
        <authorList>
            <person name="Nagy L.G."/>
            <person name="Riley R."/>
            <person name="Tritt A."/>
            <person name="Adam C."/>
            <person name="Daum C."/>
            <person name="Floudas D."/>
            <person name="Sun H."/>
            <person name="Yadav J.S."/>
            <person name="Pangilinan J."/>
            <person name="Larsson K.H."/>
            <person name="Matsuura K."/>
            <person name="Barry K."/>
            <person name="Labutti K."/>
            <person name="Kuo R."/>
            <person name="Ohm R.A."/>
            <person name="Bhattacharya S.S."/>
            <person name="Shirouzu T."/>
            <person name="Yoshinaga Y."/>
            <person name="Martin F.M."/>
            <person name="Grigoriev I.V."/>
            <person name="Hibbett D.S."/>
        </authorList>
    </citation>
    <scope>NUCLEOTIDE SEQUENCE [LARGE SCALE GENOMIC DNA]</scope>
    <source>
        <strain evidence="7 8">HHB12029</strain>
    </source>
</reference>
<dbReference type="InParanoid" id="A0A165FUU4"/>
<evidence type="ECO:0000256" key="4">
    <source>
        <dbReference type="ARBA" id="ARBA00023002"/>
    </source>
</evidence>
<dbReference type="GO" id="GO:0016706">
    <property type="term" value="F:2-oxoglutarate-dependent dioxygenase activity"/>
    <property type="evidence" value="ECO:0007669"/>
    <property type="project" value="TreeGrafter"/>
</dbReference>
<dbReference type="InterPro" id="IPR051323">
    <property type="entry name" value="AtsK-like"/>
</dbReference>
<keyword evidence="3 7" id="KW-0223">Dioxygenase</keyword>
<dbReference type="Proteomes" id="UP000077266">
    <property type="component" value="Unassembled WGS sequence"/>
</dbReference>
<organism evidence="7 8">
    <name type="scientific">Exidia glandulosa HHB12029</name>
    <dbReference type="NCBI Taxonomy" id="1314781"/>
    <lineage>
        <taxon>Eukaryota</taxon>
        <taxon>Fungi</taxon>
        <taxon>Dikarya</taxon>
        <taxon>Basidiomycota</taxon>
        <taxon>Agaricomycotina</taxon>
        <taxon>Agaricomycetes</taxon>
        <taxon>Auriculariales</taxon>
        <taxon>Exidiaceae</taxon>
        <taxon>Exidia</taxon>
    </lineage>
</organism>
<sequence>MAPAPASVILGPSSDLTPAIGTVFGPNTQLTDLLGNDEAVAALAKLVSERGVLFFERQGITLAQQKELMLRLGALSSPPRPNGSGLHVHPISEDSPELGADTSVISSAGGIARAGYVKNARASGGWHSDISFENYPSDYTMLKMHTIPTTGGDTLWASGYEAYDRLSPAYQKFLEGLTAEHDGNFFHRTAKLENKKIQSPRGHIENSGEDLRSVHPVIRTHPVTGWKTVFLNKTFTTRILELAPAESESVIDYLTRHVSENHDLQVRYRWQQNDVALWDNRCTFHTATNDYGSAPREGFRVVGVGEKPYFDKEGSKSRAESLAGSAGL</sequence>
<keyword evidence="2" id="KW-0479">Metal-binding</keyword>
<name>A0A165FUU4_EXIGL</name>
<evidence type="ECO:0000313" key="8">
    <source>
        <dbReference type="Proteomes" id="UP000077266"/>
    </source>
</evidence>
<evidence type="ECO:0000256" key="1">
    <source>
        <dbReference type="ARBA" id="ARBA00005896"/>
    </source>
</evidence>
<dbReference type="EMBL" id="KV426069">
    <property type="protein sequence ID" value="KZV89564.1"/>
    <property type="molecule type" value="Genomic_DNA"/>
</dbReference>
<keyword evidence="5" id="KW-0408">Iron</keyword>
<comment type="similarity">
    <text evidence="1">Belongs to the TfdA dioxygenase family.</text>
</comment>
<evidence type="ECO:0000259" key="6">
    <source>
        <dbReference type="Pfam" id="PF02668"/>
    </source>
</evidence>
<dbReference type="Pfam" id="PF02668">
    <property type="entry name" value="TauD"/>
    <property type="match status" value="1"/>
</dbReference>
<dbReference type="PANTHER" id="PTHR30468:SF10">
    <property type="entry name" value="TAUD_TFDA-LIKE DOMAIN-CONTAINING PROTEIN"/>
    <property type="match status" value="1"/>
</dbReference>
<dbReference type="GO" id="GO:0005737">
    <property type="term" value="C:cytoplasm"/>
    <property type="evidence" value="ECO:0007669"/>
    <property type="project" value="TreeGrafter"/>
</dbReference>